<comment type="caution">
    <text evidence="4">The sequence shown here is derived from an EMBL/GenBank/DDBJ whole genome shotgun (WGS) entry which is preliminary data.</text>
</comment>
<feature type="domain" description="FHA" evidence="3">
    <location>
        <begin position="122"/>
        <end position="181"/>
    </location>
</feature>
<proteinExistence type="predicted"/>
<feature type="transmembrane region" description="Helical" evidence="2">
    <location>
        <begin position="555"/>
        <end position="573"/>
    </location>
</feature>
<accession>A0ABV0JFR4</accession>
<gene>
    <name evidence="4" type="ORF">NC998_26360</name>
</gene>
<dbReference type="Pfam" id="PF00498">
    <property type="entry name" value="FHA"/>
    <property type="match status" value="1"/>
</dbReference>
<evidence type="ECO:0000256" key="1">
    <source>
        <dbReference type="SAM" id="Coils"/>
    </source>
</evidence>
<protein>
    <submittedName>
        <fullName evidence="4">FHA domain-containing protein</fullName>
    </submittedName>
</protein>
<evidence type="ECO:0000256" key="2">
    <source>
        <dbReference type="SAM" id="Phobius"/>
    </source>
</evidence>
<dbReference type="Gene3D" id="2.60.200.20">
    <property type="match status" value="1"/>
</dbReference>
<sequence>MASKNSQLLTYIEDTRKIIASDLEEEELQNILYSLDRVTADLNLNKLSIHSVAYDVEVVQSFYSLLGDQKILDDNYQLQFYDLSKLLRQKQQSPHSACLILQKLESEDVKQTLYELPDQQIITVGRKPGSDVCLPNYYTYVSGQHLEIKCYGSENNSSNYLWKVHSSAQCRNGTYINGEQLLGERVLRSGDRIVLGSDSPSSKSPELVFQSIDNSSDKYELKKSVDCDILFFVTDTQLEALNGIGELLSLLTNASVIEFFLVILPSKSSENISVSRYPDRSIELKELKNCLLTLNEKQLGLIKIQRCLAKTILVIDQASEFIQCQQKILQQGIENIEKRQSSKSQKKSGLDINLLIKIINDQKVDFLRSVDAIVQQSKQDLLDDSLAESISYKLQLLIDELEICIVKQKGKQYLELRPRATELDVNDFLVTVCKQELLDWANEEWTKICKQYVNSGLEGLVRTANITLQAVLTANDSEPSLKFRDQVEIEESFQDPLRRINCKIEYQEDPIWTYFIKKIRGFVFQIMGALFLLSFLGLSRSAVIKAINKQVSSSPFLLILVITMLVWLLHKLWKSYQTNKLLEKHKATEKLRQELRTYYQKIIKNRFVDKVVQKLDVTLKNEMSKFDRYIKSALEIASQSSSEVEAAPVDPKVYLKDCQTKAVKLERKIRDLQKVKDKIQRLHANLQSPAGGRVNSIEVAPKNWIGS</sequence>
<keyword evidence="2" id="KW-1133">Transmembrane helix</keyword>
<feature type="coiled-coil region" evidence="1">
    <location>
        <begin position="655"/>
        <end position="685"/>
    </location>
</feature>
<dbReference type="Proteomes" id="UP001464891">
    <property type="component" value="Unassembled WGS sequence"/>
</dbReference>
<keyword evidence="1" id="KW-0175">Coiled coil</keyword>
<keyword evidence="2" id="KW-0812">Transmembrane</keyword>
<dbReference type="PROSITE" id="PS50006">
    <property type="entry name" value="FHA_DOMAIN"/>
    <property type="match status" value="1"/>
</dbReference>
<evidence type="ECO:0000313" key="5">
    <source>
        <dbReference type="Proteomes" id="UP001464891"/>
    </source>
</evidence>
<dbReference type="EMBL" id="JAMPKM010000036">
    <property type="protein sequence ID" value="MEP0820618.1"/>
    <property type="molecule type" value="Genomic_DNA"/>
</dbReference>
<feature type="transmembrane region" description="Helical" evidence="2">
    <location>
        <begin position="522"/>
        <end position="543"/>
    </location>
</feature>
<keyword evidence="2" id="KW-0472">Membrane</keyword>
<dbReference type="SUPFAM" id="SSF49879">
    <property type="entry name" value="SMAD/FHA domain"/>
    <property type="match status" value="1"/>
</dbReference>
<evidence type="ECO:0000259" key="3">
    <source>
        <dbReference type="PROSITE" id="PS50006"/>
    </source>
</evidence>
<reference evidence="4 5" key="1">
    <citation type="submission" date="2022-04" db="EMBL/GenBank/DDBJ databases">
        <title>Positive selection, recombination, and allopatry shape intraspecific diversity of widespread and dominant cyanobacteria.</title>
        <authorList>
            <person name="Wei J."/>
            <person name="Shu W."/>
            <person name="Hu C."/>
        </authorList>
    </citation>
    <scope>NUCLEOTIDE SEQUENCE [LARGE SCALE GENOMIC DNA]</scope>
    <source>
        <strain evidence="4 5">GB2-A4</strain>
    </source>
</reference>
<organism evidence="4 5">
    <name type="scientific">Trichocoleus desertorum GB2-A4</name>
    <dbReference type="NCBI Taxonomy" id="2933944"/>
    <lineage>
        <taxon>Bacteria</taxon>
        <taxon>Bacillati</taxon>
        <taxon>Cyanobacteriota</taxon>
        <taxon>Cyanophyceae</taxon>
        <taxon>Leptolyngbyales</taxon>
        <taxon>Trichocoleusaceae</taxon>
        <taxon>Trichocoleus</taxon>
    </lineage>
</organism>
<dbReference type="InterPro" id="IPR000253">
    <property type="entry name" value="FHA_dom"/>
</dbReference>
<dbReference type="InterPro" id="IPR008984">
    <property type="entry name" value="SMAD_FHA_dom_sf"/>
</dbReference>
<dbReference type="CDD" id="cd00060">
    <property type="entry name" value="FHA"/>
    <property type="match status" value="1"/>
</dbReference>
<evidence type="ECO:0000313" key="4">
    <source>
        <dbReference type="EMBL" id="MEP0820618.1"/>
    </source>
</evidence>
<keyword evidence="5" id="KW-1185">Reference proteome</keyword>
<name>A0ABV0JFR4_9CYAN</name>